<dbReference type="InterPro" id="IPR016117">
    <property type="entry name" value="ArgJ-like_dom_sf"/>
</dbReference>
<sequence>MIKKIPRIGKLRSGELDLITDIAGITVGHCTLDQGAIQTGVTVIKPHCLDPYLHKVPAAATVINGFGKSVGLMQLDELGVFETPIALTNTFSVSSVAQAQIKQAITLNPEIGRAWPTINPLVFECNDGYLNDIQAMSITAEHYNTAYSQADRYMQQGSVGAGRGMSCFNLKGGIGSASRLVTLNHQQHYCVGALVLANFGILSMLTLAGQALGQQLAPCLQQMMSATEKGSIIMILATDAPLDYRQLKRLSLRAGIGLSRTGSFWGHGSGDIALAFSTAYTLPHDPEQPMPATAFIHETLLDPFFQAAAESVEQAIIHALYHAQAVQGRDNHQRYSLSELYPEWLI</sequence>
<name>A0AB94IB06_9GAMM</name>
<dbReference type="InterPro" id="IPR005321">
    <property type="entry name" value="Peptidase_S58_DmpA"/>
</dbReference>
<dbReference type="AlphaFoldDB" id="A0AB94IB06"/>
<dbReference type="Pfam" id="PF03576">
    <property type="entry name" value="Peptidase_S58"/>
    <property type="match status" value="1"/>
</dbReference>
<dbReference type="Gene3D" id="3.60.70.12">
    <property type="entry name" value="L-amino peptidase D-ALA esterase/amidase"/>
    <property type="match status" value="1"/>
</dbReference>
<accession>A0AB94IB06</accession>
<reference evidence="2 3" key="1">
    <citation type="journal article" date="2014" name="Appl. Environ. Microbiol.">
        <title>Genomic features of a bumble bee symbiont reflect its host environment.</title>
        <authorList>
            <person name="Martinson V.G."/>
            <person name="Magoc T."/>
            <person name="Koch H."/>
            <person name="Salzberg S.L."/>
            <person name="Moran N.A."/>
        </authorList>
    </citation>
    <scope>NUCLEOTIDE SEQUENCE [LARGE SCALE GENOMIC DNA]</scope>
    <source>
        <strain evidence="2 3">Bimp</strain>
    </source>
</reference>
<dbReference type="PANTHER" id="PTHR36512">
    <property type="entry name" value="D-AMINOPEPTIDASE"/>
    <property type="match status" value="1"/>
</dbReference>
<comment type="caution">
    <text evidence="2">The sequence shown here is derived from an EMBL/GenBank/DDBJ whole genome shotgun (WGS) entry which is preliminary data.</text>
</comment>
<dbReference type="PANTHER" id="PTHR36512:SF3">
    <property type="entry name" value="BLR5678 PROTEIN"/>
    <property type="match status" value="1"/>
</dbReference>
<evidence type="ECO:0000256" key="1">
    <source>
        <dbReference type="ARBA" id="ARBA00007068"/>
    </source>
</evidence>
<dbReference type="SUPFAM" id="SSF56266">
    <property type="entry name" value="DmpA/ArgJ-like"/>
    <property type="match status" value="1"/>
</dbReference>
<protein>
    <submittedName>
        <fullName evidence="2">S58 family peptidase</fullName>
    </submittedName>
</protein>
<organism evidence="2 3">
    <name type="scientific">Candidatus Schmidhempelia bombi str. Bimp</name>
    <dbReference type="NCBI Taxonomy" id="1387197"/>
    <lineage>
        <taxon>Bacteria</taxon>
        <taxon>Pseudomonadati</taxon>
        <taxon>Pseudomonadota</taxon>
        <taxon>Gammaproteobacteria</taxon>
        <taxon>Orbales</taxon>
        <taxon>Orbaceae</taxon>
        <taxon>Candidatus Schmidhempelia</taxon>
    </lineage>
</organism>
<dbReference type="GO" id="GO:0004177">
    <property type="term" value="F:aminopeptidase activity"/>
    <property type="evidence" value="ECO:0007669"/>
    <property type="project" value="TreeGrafter"/>
</dbReference>
<dbReference type="Proteomes" id="UP000506160">
    <property type="component" value="Unassembled WGS sequence"/>
</dbReference>
<evidence type="ECO:0000313" key="2">
    <source>
        <dbReference type="EMBL" id="TEA26587.1"/>
    </source>
</evidence>
<dbReference type="EMBL" id="AWGA01000073">
    <property type="protein sequence ID" value="TEA26587.1"/>
    <property type="molecule type" value="Genomic_DNA"/>
</dbReference>
<proteinExistence type="inferred from homology"/>
<gene>
    <name evidence="2" type="ORF">O970_08195</name>
</gene>
<evidence type="ECO:0000313" key="3">
    <source>
        <dbReference type="Proteomes" id="UP000506160"/>
    </source>
</evidence>
<comment type="similarity">
    <text evidence="1">Belongs to the peptidase S58 family.</text>
</comment>
<dbReference type="CDD" id="cd02253">
    <property type="entry name" value="DmpA"/>
    <property type="match status" value="1"/>
</dbReference>
<keyword evidence="3" id="KW-1185">Reference proteome</keyword>